<dbReference type="Gene3D" id="1.10.10.10">
    <property type="entry name" value="Winged helix-like DNA-binding domain superfamily/Winged helix DNA-binding domain"/>
    <property type="match status" value="1"/>
</dbReference>
<evidence type="ECO:0000259" key="4">
    <source>
        <dbReference type="PROSITE" id="PS50949"/>
    </source>
</evidence>
<accession>A0A1R4JA93</accession>
<evidence type="ECO:0000256" key="1">
    <source>
        <dbReference type="ARBA" id="ARBA00023015"/>
    </source>
</evidence>
<dbReference type="InterPro" id="IPR000524">
    <property type="entry name" value="Tscrpt_reg_HTH_GntR"/>
</dbReference>
<proteinExistence type="predicted"/>
<dbReference type="InterPro" id="IPR008920">
    <property type="entry name" value="TF_FadR/GntR_C"/>
</dbReference>
<dbReference type="PANTHER" id="PTHR43537:SF45">
    <property type="entry name" value="GNTR FAMILY REGULATORY PROTEIN"/>
    <property type="match status" value="1"/>
</dbReference>
<dbReference type="GO" id="GO:0003677">
    <property type="term" value="F:DNA binding"/>
    <property type="evidence" value="ECO:0007669"/>
    <property type="project" value="UniProtKB-KW"/>
</dbReference>
<evidence type="ECO:0000313" key="6">
    <source>
        <dbReference type="Proteomes" id="UP000195611"/>
    </source>
</evidence>
<keyword evidence="1" id="KW-0805">Transcription regulation</keyword>
<dbReference type="Gene3D" id="1.20.120.530">
    <property type="entry name" value="GntR ligand-binding domain-like"/>
    <property type="match status" value="1"/>
</dbReference>
<dbReference type="SUPFAM" id="SSF46785">
    <property type="entry name" value="Winged helix' DNA-binding domain"/>
    <property type="match status" value="1"/>
</dbReference>
<dbReference type="InterPro" id="IPR036388">
    <property type="entry name" value="WH-like_DNA-bd_sf"/>
</dbReference>
<dbReference type="EMBL" id="FUKW01000070">
    <property type="protein sequence ID" value="SJN28899.1"/>
    <property type="molecule type" value="Genomic_DNA"/>
</dbReference>
<dbReference type="RefSeq" id="WP_087057772.1">
    <property type="nucleotide sequence ID" value="NZ_FUKW01000070.1"/>
</dbReference>
<sequence length="215" mass="26048">MKKIKKRELEAYHFIKRKIENKEWLPQKHIREQDIAEILGMSRTPIRNAVMLLEKEKYIKIEPYKGAKVLPLMIDSKSFRERIEFIELMVIHYLMKLEKQEKQMDLKHSKIILQSMKQANSNNTNDFEEKEWQLWEDLLSLEKNRHSRSMILMSMKDLLPDNGKISNVLYRSRQTKIKHYEQLIQLLEEQNYPYARREIRILLNQLLLNIVQAID</sequence>
<evidence type="ECO:0000256" key="3">
    <source>
        <dbReference type="ARBA" id="ARBA00023163"/>
    </source>
</evidence>
<dbReference type="PANTHER" id="PTHR43537">
    <property type="entry name" value="TRANSCRIPTIONAL REGULATOR, GNTR FAMILY"/>
    <property type="match status" value="1"/>
</dbReference>
<evidence type="ECO:0000313" key="5">
    <source>
        <dbReference type="EMBL" id="SJN28899.1"/>
    </source>
</evidence>
<protein>
    <recommendedName>
        <fullName evidence="4">HTH gntR-type domain-containing protein</fullName>
    </recommendedName>
</protein>
<dbReference type="Proteomes" id="UP000195611">
    <property type="component" value="Unassembled WGS sequence"/>
</dbReference>
<feature type="domain" description="HTH gntR-type" evidence="4">
    <location>
        <begin position="5"/>
        <end position="72"/>
    </location>
</feature>
<organism evidence="5 6">
    <name type="scientific">Marinilactibacillus psychrotolerans 42ea</name>
    <dbReference type="NCBI Taxonomy" id="1255609"/>
    <lineage>
        <taxon>Bacteria</taxon>
        <taxon>Bacillati</taxon>
        <taxon>Bacillota</taxon>
        <taxon>Bacilli</taxon>
        <taxon>Lactobacillales</taxon>
        <taxon>Carnobacteriaceae</taxon>
        <taxon>Marinilactibacillus</taxon>
    </lineage>
</organism>
<dbReference type="AlphaFoldDB" id="A0A1R4JA93"/>
<dbReference type="SMART" id="SM00345">
    <property type="entry name" value="HTH_GNTR"/>
    <property type="match status" value="1"/>
</dbReference>
<evidence type="ECO:0000256" key="2">
    <source>
        <dbReference type="ARBA" id="ARBA00023125"/>
    </source>
</evidence>
<keyword evidence="2" id="KW-0238">DNA-binding</keyword>
<gene>
    <name evidence="5" type="ORF">FM115_04575</name>
</gene>
<reference evidence="5 6" key="1">
    <citation type="submission" date="2017-02" db="EMBL/GenBank/DDBJ databases">
        <authorList>
            <person name="Peterson S.W."/>
        </authorList>
    </citation>
    <scope>NUCLEOTIDE SEQUENCE [LARGE SCALE GENOMIC DNA]</scope>
    <source>
        <strain evidence="5 6">42ea</strain>
    </source>
</reference>
<dbReference type="PROSITE" id="PS50949">
    <property type="entry name" value="HTH_GNTR"/>
    <property type="match status" value="1"/>
</dbReference>
<dbReference type="GO" id="GO:0003700">
    <property type="term" value="F:DNA-binding transcription factor activity"/>
    <property type="evidence" value="ECO:0007669"/>
    <property type="project" value="InterPro"/>
</dbReference>
<dbReference type="InterPro" id="IPR036390">
    <property type="entry name" value="WH_DNA-bd_sf"/>
</dbReference>
<keyword evidence="3" id="KW-0804">Transcription</keyword>
<dbReference type="Pfam" id="PF00392">
    <property type="entry name" value="GntR"/>
    <property type="match status" value="1"/>
</dbReference>
<name>A0A1R4JA93_9LACT</name>